<dbReference type="Gene3D" id="3.10.450.360">
    <property type="match status" value="1"/>
</dbReference>
<sequence length="170" mass="19620">MNKLSIIAVILCFTYSGYTQQEIKAVKLEEVTISPILNHSYRNMVLAETSPDYVQNLQSEAATYDIRKDPDYKKDFEVYQVIFSQTNGSIIATYDATGHVLSTLEKFKDVTPPQPVRNSIQMKYPDWTIHKDLYRVTYYHGKGATKVYQLQLRKNNSKKNLKIDSDGRIL</sequence>
<organism evidence="1 2">
    <name type="scientific">Arenibacter echinorum</name>
    <dbReference type="NCBI Taxonomy" id="440515"/>
    <lineage>
        <taxon>Bacteria</taxon>
        <taxon>Pseudomonadati</taxon>
        <taxon>Bacteroidota</taxon>
        <taxon>Flavobacteriia</taxon>
        <taxon>Flavobacteriales</taxon>
        <taxon>Flavobacteriaceae</taxon>
        <taxon>Arenibacter</taxon>
    </lineage>
</organism>
<comment type="caution">
    <text evidence="1">The sequence shown here is derived from an EMBL/GenBank/DDBJ whole genome shotgun (WGS) entry which is preliminary data.</text>
</comment>
<evidence type="ECO:0000313" key="1">
    <source>
        <dbReference type="EMBL" id="RAJ12612.1"/>
    </source>
</evidence>
<name>A0A327R9F7_9FLAO</name>
<dbReference type="AlphaFoldDB" id="A0A327R9F7"/>
<accession>A0A327R9F7</accession>
<dbReference type="EMBL" id="QLLN01000003">
    <property type="protein sequence ID" value="RAJ12612.1"/>
    <property type="molecule type" value="Genomic_DNA"/>
</dbReference>
<protein>
    <recommendedName>
        <fullName evidence="3">Nicotinate-nucleotide adenylyltransferase</fullName>
    </recommendedName>
</protein>
<reference evidence="1 2" key="1">
    <citation type="submission" date="2018-06" db="EMBL/GenBank/DDBJ databases">
        <title>Genomic Encyclopedia of Archaeal and Bacterial Type Strains, Phase II (KMG-II): from individual species to whole genera.</title>
        <authorList>
            <person name="Goeker M."/>
        </authorList>
    </citation>
    <scope>NUCLEOTIDE SEQUENCE [LARGE SCALE GENOMIC DNA]</scope>
    <source>
        <strain evidence="1 2">DSM 23522</strain>
    </source>
</reference>
<dbReference type="OrthoDB" id="668160at2"/>
<keyword evidence="2" id="KW-1185">Reference proteome</keyword>
<gene>
    <name evidence="1" type="ORF">LV92_01848</name>
</gene>
<evidence type="ECO:0008006" key="3">
    <source>
        <dbReference type="Google" id="ProtNLM"/>
    </source>
</evidence>
<dbReference type="RefSeq" id="WP_111623340.1">
    <property type="nucleotide sequence ID" value="NZ_QLLN01000003.1"/>
</dbReference>
<proteinExistence type="predicted"/>
<dbReference type="SUPFAM" id="SSF160574">
    <property type="entry name" value="BT0923-like"/>
    <property type="match status" value="1"/>
</dbReference>
<dbReference type="Proteomes" id="UP000249696">
    <property type="component" value="Unassembled WGS sequence"/>
</dbReference>
<evidence type="ECO:0000313" key="2">
    <source>
        <dbReference type="Proteomes" id="UP000249696"/>
    </source>
</evidence>